<proteinExistence type="predicted"/>
<dbReference type="AlphaFoldDB" id="D4IM46"/>
<organism evidence="1 2">
    <name type="scientific">Alistipes shahii WAL 8301</name>
    <dbReference type="NCBI Taxonomy" id="717959"/>
    <lineage>
        <taxon>Bacteria</taxon>
        <taxon>Pseudomonadati</taxon>
        <taxon>Bacteroidota</taxon>
        <taxon>Bacteroidia</taxon>
        <taxon>Bacteroidales</taxon>
        <taxon>Rikenellaceae</taxon>
        <taxon>Alistipes</taxon>
    </lineage>
</organism>
<dbReference type="KEGG" id="ash:AL1_16050"/>
<keyword evidence="2" id="KW-1185">Reference proteome</keyword>
<evidence type="ECO:0000313" key="1">
    <source>
        <dbReference type="EMBL" id="CBK64008.1"/>
    </source>
</evidence>
<dbReference type="PATRIC" id="fig|717959.3.peg.54"/>
<protein>
    <submittedName>
        <fullName evidence="1">Uncharacterized protein</fullName>
    </submittedName>
</protein>
<evidence type="ECO:0000313" key="2">
    <source>
        <dbReference type="Proteomes" id="UP000008794"/>
    </source>
</evidence>
<gene>
    <name evidence="1" type="ORF">AL1_16050</name>
</gene>
<dbReference type="Proteomes" id="UP000008794">
    <property type="component" value="Chromosome"/>
</dbReference>
<name>D4IM46_9BACT</name>
<accession>D4IM46</accession>
<reference evidence="1 2" key="1">
    <citation type="submission" date="2010-03" db="EMBL/GenBank/DDBJ databases">
        <title>The genome sequence of Alistipes shahii WAL 8301.</title>
        <authorList>
            <consortium name="metaHIT consortium -- http://www.metahit.eu/"/>
            <person name="Pajon A."/>
            <person name="Turner K."/>
            <person name="Parkhill J."/>
        </authorList>
    </citation>
    <scope>NUCLEOTIDE SEQUENCE [LARGE SCALE GENOMIC DNA]</scope>
    <source>
        <strain evidence="1 2">WAL 8301</strain>
    </source>
</reference>
<dbReference type="HOGENOM" id="CLU_3283834_0_0_10"/>
<reference evidence="1 2" key="2">
    <citation type="submission" date="2010-03" db="EMBL/GenBank/DDBJ databases">
        <authorList>
            <person name="Pajon A."/>
        </authorList>
    </citation>
    <scope>NUCLEOTIDE SEQUENCE [LARGE SCALE GENOMIC DNA]</scope>
    <source>
        <strain evidence="1 2">WAL 8301</strain>
    </source>
</reference>
<dbReference type="EMBL" id="FP929032">
    <property type="protein sequence ID" value="CBK64008.1"/>
    <property type="molecule type" value="Genomic_DNA"/>
</dbReference>
<sequence length="40" mass="4726">MKKNEKSTLKNLLFEKENGYKNLFAETKNSFKKLSYPEKG</sequence>